<dbReference type="RefSeq" id="WP_002563333.1">
    <property type="nucleotide sequence ID" value="NZ_CALJSN010000006.1"/>
</dbReference>
<evidence type="ECO:0000256" key="5">
    <source>
        <dbReference type="ARBA" id="ARBA00023136"/>
    </source>
</evidence>
<feature type="transmembrane region" description="Helical" evidence="6">
    <location>
        <begin position="307"/>
        <end position="333"/>
    </location>
</feature>
<dbReference type="PANTHER" id="PTHR30287:SF1">
    <property type="entry name" value="INNER MEMBRANE PROTEIN"/>
    <property type="match status" value="1"/>
</dbReference>
<dbReference type="Proteomes" id="UP000183687">
    <property type="component" value="Unassembled WGS sequence"/>
</dbReference>
<feature type="transmembrane region" description="Helical" evidence="6">
    <location>
        <begin position="681"/>
        <end position="705"/>
    </location>
</feature>
<keyword evidence="3 6" id="KW-0812">Transmembrane</keyword>
<accession>A0AB38A5Q8</accession>
<keyword evidence="2" id="KW-1003">Cell membrane</keyword>
<feature type="transmembrane region" description="Helical" evidence="6">
    <location>
        <begin position="20"/>
        <end position="40"/>
    </location>
</feature>
<dbReference type="Pfam" id="PF02687">
    <property type="entry name" value="FtsX"/>
    <property type="match status" value="1"/>
</dbReference>
<comment type="caution">
    <text evidence="8">The sequence shown here is derived from an EMBL/GenBank/DDBJ whole genome shotgun (WGS) entry which is preliminary data.</text>
</comment>
<name>A0AB38A5Q8_9ACTN</name>
<evidence type="ECO:0000256" key="6">
    <source>
        <dbReference type="SAM" id="Phobius"/>
    </source>
</evidence>
<organism evidence="8 9">
    <name type="scientific">Atopobium minutum</name>
    <dbReference type="NCBI Taxonomy" id="1381"/>
    <lineage>
        <taxon>Bacteria</taxon>
        <taxon>Bacillati</taxon>
        <taxon>Actinomycetota</taxon>
        <taxon>Coriobacteriia</taxon>
        <taxon>Coriobacteriales</taxon>
        <taxon>Atopobiaceae</taxon>
        <taxon>Atopobium</taxon>
    </lineage>
</organism>
<evidence type="ECO:0000256" key="4">
    <source>
        <dbReference type="ARBA" id="ARBA00022989"/>
    </source>
</evidence>
<comment type="subcellular location">
    <subcellularLocation>
        <location evidence="1">Cell membrane</location>
        <topology evidence="1">Multi-pass membrane protein</topology>
    </subcellularLocation>
</comment>
<evidence type="ECO:0000256" key="3">
    <source>
        <dbReference type="ARBA" id="ARBA00022692"/>
    </source>
</evidence>
<evidence type="ECO:0000313" key="8">
    <source>
        <dbReference type="EMBL" id="SEB54679.1"/>
    </source>
</evidence>
<gene>
    <name evidence="8" type="ORF">SAMN04489746_0566</name>
</gene>
<feature type="domain" description="ABC3 transporter permease C-terminal" evidence="7">
    <location>
        <begin position="689"/>
        <end position="807"/>
    </location>
</feature>
<protein>
    <submittedName>
        <fullName evidence="8">ABC transport system permease protein</fullName>
    </submittedName>
</protein>
<dbReference type="EMBL" id="FNSH01000001">
    <property type="protein sequence ID" value="SEB54679.1"/>
    <property type="molecule type" value="Genomic_DNA"/>
</dbReference>
<feature type="transmembrane region" description="Helical" evidence="6">
    <location>
        <begin position="353"/>
        <end position="382"/>
    </location>
</feature>
<proteinExistence type="predicted"/>
<evidence type="ECO:0000256" key="2">
    <source>
        <dbReference type="ARBA" id="ARBA00022475"/>
    </source>
</evidence>
<keyword evidence="5 6" id="KW-0472">Membrane</keyword>
<dbReference type="InterPro" id="IPR003838">
    <property type="entry name" value="ABC3_permease_C"/>
</dbReference>
<evidence type="ECO:0000313" key="9">
    <source>
        <dbReference type="Proteomes" id="UP000183687"/>
    </source>
</evidence>
<feature type="transmembrane region" description="Helical" evidence="6">
    <location>
        <begin position="780"/>
        <end position="803"/>
    </location>
</feature>
<feature type="transmembrane region" description="Helical" evidence="6">
    <location>
        <begin position="263"/>
        <end position="286"/>
    </location>
</feature>
<feature type="transmembrane region" description="Helical" evidence="6">
    <location>
        <begin position="427"/>
        <end position="451"/>
    </location>
</feature>
<evidence type="ECO:0000259" key="7">
    <source>
        <dbReference type="Pfam" id="PF02687"/>
    </source>
</evidence>
<feature type="transmembrane region" description="Helical" evidence="6">
    <location>
        <begin position="738"/>
        <end position="760"/>
    </location>
</feature>
<dbReference type="InterPro" id="IPR038766">
    <property type="entry name" value="Membrane_comp_ABC_pdt"/>
</dbReference>
<evidence type="ECO:0000256" key="1">
    <source>
        <dbReference type="ARBA" id="ARBA00004651"/>
    </source>
</evidence>
<dbReference type="GO" id="GO:0005886">
    <property type="term" value="C:plasma membrane"/>
    <property type="evidence" value="ECO:0007669"/>
    <property type="project" value="UniProtKB-SubCell"/>
</dbReference>
<sequence>MSPLIKRLPRDFVHNLGKYLGLFFLLTITIAMVSSFLTGASSIQKLIAQNRAVSNLEDFYITTQFKIPQDVITKIQNQGSNCKVYENFYTDVQFTAPGAHKQTTARLFKNRTDFNKVSYVEGRAPQQDTEIALSRTYCNNNNLQIGDKVSLDGHTFTITGFVSLPDYQVLEKKNTDLLFDGVTFTLAQVTNEAYDQLAKTSVYRYSVVLDDKTMSLSDRVTYERDVAQLLTNNQVSLTEVIDKEDNSAYNYADKDLVGDKKGWIVAGAILLVVVSFVFVVLTKATILSESAAIGTLLASGYRKHELIAHYMVLPTLTGLLAAAVGNGICYSGFAEFMASNYYRSYDIVSFTPIFSIEIFVFMSVIPVLLLMSVNFIGIAASLKATPLEFLRQETRHHTRRSKLVFPDRWKFLRRFRARVLARNAPQFLILFLGIVFSNILLLMCLCIVPLVEEYATQMTKMVPAQHIYTLKAPLEIDVTPAQADAASALSMLHKYEHPEDELSAARYYDLLMRASALESDSYTAAGHPVNMYSNAAKTIEKSEKFAVTTLEIPRAISGKGEEVSVYGIDLNSDYWKYDVSGGKIVIGRGLAQKCGLVRGEQYTFTDRYTSDTYVIAPDVIAGSQTDMNVYMSRTTWCEIFGKPADYFNGYASNKPLLLDETYLVAQTTPDQMASAGEQMSLSMGGVLSMLMWVAIPVSVLLIFLLTKTSIEQSARSISYMKVFGYTEKEIRSLYLHPITLAVLVSEVLSIPIIIALVNELMRQMMADYAGNFPLNYRPELLTQVLAIGIATYVVAACIHMWNIHKISLAEALKVYE</sequence>
<dbReference type="AlphaFoldDB" id="A0AB38A5Q8"/>
<keyword evidence="4 6" id="KW-1133">Transmembrane helix</keyword>
<dbReference type="PANTHER" id="PTHR30287">
    <property type="entry name" value="MEMBRANE COMPONENT OF PREDICTED ABC SUPERFAMILY METABOLITE UPTAKE TRANSPORTER"/>
    <property type="match status" value="1"/>
</dbReference>
<reference evidence="8 9" key="1">
    <citation type="submission" date="2016-10" db="EMBL/GenBank/DDBJ databases">
        <authorList>
            <person name="Varghese N."/>
            <person name="Submissions S."/>
        </authorList>
    </citation>
    <scope>NUCLEOTIDE SEQUENCE [LARGE SCALE GENOMIC DNA]</scope>
    <source>
        <strain evidence="8 9">DSM 20586</strain>
    </source>
</reference>